<accession>A0A183MM31</accession>
<protein>
    <submittedName>
        <fullName evidence="1">Uncharacterized protein</fullName>
    </submittedName>
</protein>
<evidence type="ECO:0000313" key="1">
    <source>
        <dbReference type="EMBL" id="VDP22986.1"/>
    </source>
</evidence>
<gene>
    <name evidence="1" type="ORF">SMRZ_LOCUS17106</name>
</gene>
<dbReference type="AlphaFoldDB" id="A0A183MM31"/>
<dbReference type="Proteomes" id="UP000277204">
    <property type="component" value="Unassembled WGS sequence"/>
</dbReference>
<reference evidence="1 2" key="1">
    <citation type="submission" date="2018-11" db="EMBL/GenBank/DDBJ databases">
        <authorList>
            <consortium name="Pathogen Informatics"/>
        </authorList>
    </citation>
    <scope>NUCLEOTIDE SEQUENCE [LARGE SCALE GENOMIC DNA]</scope>
    <source>
        <strain evidence="1 2">Zambia</strain>
    </source>
</reference>
<organism evidence="1 2">
    <name type="scientific">Schistosoma margrebowiei</name>
    <dbReference type="NCBI Taxonomy" id="48269"/>
    <lineage>
        <taxon>Eukaryota</taxon>
        <taxon>Metazoa</taxon>
        <taxon>Spiralia</taxon>
        <taxon>Lophotrochozoa</taxon>
        <taxon>Platyhelminthes</taxon>
        <taxon>Trematoda</taxon>
        <taxon>Digenea</taxon>
        <taxon>Strigeidida</taxon>
        <taxon>Schistosomatoidea</taxon>
        <taxon>Schistosomatidae</taxon>
        <taxon>Schistosoma</taxon>
    </lineage>
</organism>
<keyword evidence="2" id="KW-1185">Reference proteome</keyword>
<evidence type="ECO:0000313" key="2">
    <source>
        <dbReference type="Proteomes" id="UP000277204"/>
    </source>
</evidence>
<dbReference type="EMBL" id="UZAI01017292">
    <property type="protein sequence ID" value="VDP22986.1"/>
    <property type="molecule type" value="Genomic_DNA"/>
</dbReference>
<proteinExistence type="predicted"/>
<sequence length="97" mass="11116">MIETPIEAYFSNDLLFFNDILNKFDENALEKSDPDVISNFICSHNAFVSCGELVQCEAQVSNEIDFDSDDFISTVVYPYHEVTSNEFSNQFEKNVLN</sequence>
<name>A0A183MM31_9TREM</name>